<proteinExistence type="predicted"/>
<dbReference type="SMART" id="SM00729">
    <property type="entry name" value="Elp3"/>
    <property type="match status" value="1"/>
</dbReference>
<comment type="caution">
    <text evidence="3">The sequence shown here is derived from an EMBL/GenBank/DDBJ whole genome shotgun (WGS) entry which is preliminary data.</text>
</comment>
<dbReference type="SUPFAM" id="SSF102114">
    <property type="entry name" value="Radical SAM enzymes"/>
    <property type="match status" value="1"/>
</dbReference>
<feature type="domain" description="Radical SAM core" evidence="2">
    <location>
        <begin position="61"/>
        <end position="289"/>
    </location>
</feature>
<dbReference type="CDD" id="cd01335">
    <property type="entry name" value="Radical_SAM"/>
    <property type="match status" value="1"/>
</dbReference>
<dbReference type="EMBL" id="RBIJ01000002">
    <property type="protein sequence ID" value="RKQ85639.1"/>
    <property type="molecule type" value="Genomic_DNA"/>
</dbReference>
<dbReference type="Proteomes" id="UP000267019">
    <property type="component" value="Unassembled WGS sequence"/>
</dbReference>
<dbReference type="OrthoDB" id="9808022at2"/>
<dbReference type="Pfam" id="PF04055">
    <property type="entry name" value="Radical_SAM"/>
    <property type="match status" value="1"/>
</dbReference>
<evidence type="ECO:0000313" key="3">
    <source>
        <dbReference type="EMBL" id="RKQ85639.1"/>
    </source>
</evidence>
<dbReference type="GO" id="GO:0006779">
    <property type="term" value="P:porphyrin-containing compound biosynthetic process"/>
    <property type="evidence" value="ECO:0007669"/>
    <property type="project" value="TreeGrafter"/>
</dbReference>
<name>A0A660KYE4_9BACL</name>
<dbReference type="PANTHER" id="PTHR13932">
    <property type="entry name" value="COPROPORPHYRINIGEN III OXIDASE"/>
    <property type="match status" value="1"/>
</dbReference>
<dbReference type="NCBIfam" id="NF006385">
    <property type="entry name" value="PRK08629.1"/>
    <property type="match status" value="1"/>
</dbReference>
<dbReference type="InterPro" id="IPR006638">
    <property type="entry name" value="Elp3/MiaA/NifB-like_rSAM"/>
</dbReference>
<accession>A0A660KYE4</accession>
<evidence type="ECO:0000313" key="4">
    <source>
        <dbReference type="Proteomes" id="UP000267019"/>
    </source>
</evidence>
<keyword evidence="4" id="KW-1185">Reference proteome</keyword>
<reference evidence="3 4" key="1">
    <citation type="submission" date="2018-10" db="EMBL/GenBank/DDBJ databases">
        <title>Genomic Encyclopedia of Type Strains, Phase IV (KMG-IV): sequencing the most valuable type-strain genomes for metagenomic binning, comparative biology and taxonomic classification.</title>
        <authorList>
            <person name="Goeker M."/>
        </authorList>
    </citation>
    <scope>NUCLEOTIDE SEQUENCE [LARGE SCALE GENOMIC DNA]</scope>
    <source>
        <strain evidence="3 4">DSM 22653</strain>
    </source>
</reference>
<dbReference type="GO" id="GO:0005737">
    <property type="term" value="C:cytoplasm"/>
    <property type="evidence" value="ECO:0007669"/>
    <property type="project" value="TreeGrafter"/>
</dbReference>
<organism evidence="3 4">
    <name type="scientific">Brockia lithotrophica</name>
    <dbReference type="NCBI Taxonomy" id="933949"/>
    <lineage>
        <taxon>Bacteria</taxon>
        <taxon>Bacillati</taxon>
        <taxon>Bacillota</taxon>
        <taxon>Bacilli</taxon>
        <taxon>Bacillales</taxon>
        <taxon>Bacillales Family X. Incertae Sedis</taxon>
        <taxon>Brockia</taxon>
    </lineage>
</organism>
<dbReference type="SFLD" id="SFLDS00029">
    <property type="entry name" value="Radical_SAM"/>
    <property type="match status" value="1"/>
</dbReference>
<evidence type="ECO:0000256" key="1">
    <source>
        <dbReference type="ARBA" id="ARBA00017228"/>
    </source>
</evidence>
<dbReference type="SFLD" id="SFLDG01065">
    <property type="entry name" value="anaerobic_coproporphyrinogen-I"/>
    <property type="match status" value="1"/>
</dbReference>
<dbReference type="RefSeq" id="WP_121444292.1">
    <property type="nucleotide sequence ID" value="NZ_RBIJ01000002.1"/>
</dbReference>
<protein>
    <recommendedName>
        <fullName evidence="1">Heme chaperone HemW</fullName>
    </recommendedName>
</protein>
<dbReference type="AlphaFoldDB" id="A0A660KYE4"/>
<dbReference type="InterPro" id="IPR007197">
    <property type="entry name" value="rSAM"/>
</dbReference>
<dbReference type="GO" id="GO:0051539">
    <property type="term" value="F:4 iron, 4 sulfur cluster binding"/>
    <property type="evidence" value="ECO:0007669"/>
    <property type="project" value="TreeGrafter"/>
</dbReference>
<sequence>MEVCKQIALGTFDPFVHELEDPYRSIRPRDPWVEAAVRYLRWTAARSLVPKRQENLSLPPSNPERPLLLYVHIPFCRALCAYCSFHRFIFREDVARRYFAVLHEELELLREQGYVFYSLYVGGGTPTVLPDELLRLIAHARELFPLREVSVEGDPLALDPAILGEMRGLVDRLSVGIQTFDDDLLLRAGRLHKFGTSESLQRRIAASVGILPFLSIDLIFNWSEQTPQMLCRDLEILLGLGPEQITTYPLMVSPATRSQNKLLLGNVSSAQEAVYYKVVRRTLEPAYTPTTAWHFARGDGRRDEPIDEYVVDYPEYMGAGSGAFSFRGDALYVNAYDLEEHERLVRSGKNPVTHTVAFPRRERYLYELMVELFSRKVSEERFSRIFGVPLTRVMGKELALLEKIGALRRTDDGWATTPRGEYLALALMREFYVAMDNVRERLRAELGAKR</sequence>
<evidence type="ECO:0000259" key="2">
    <source>
        <dbReference type="PROSITE" id="PS51918"/>
    </source>
</evidence>
<dbReference type="PROSITE" id="PS51918">
    <property type="entry name" value="RADICAL_SAM"/>
    <property type="match status" value="1"/>
</dbReference>
<dbReference type="InterPro" id="IPR058240">
    <property type="entry name" value="rSAM_sf"/>
</dbReference>
<dbReference type="GO" id="GO:0003824">
    <property type="term" value="F:catalytic activity"/>
    <property type="evidence" value="ECO:0007669"/>
    <property type="project" value="InterPro"/>
</dbReference>
<dbReference type="PANTHER" id="PTHR13932:SF5">
    <property type="entry name" value="RADICAL S-ADENOSYL METHIONINE DOMAIN-CONTAINING PROTEIN 1, MITOCHONDRIAL"/>
    <property type="match status" value="1"/>
</dbReference>
<gene>
    <name evidence="3" type="ORF">C7438_1044</name>
</gene>
<dbReference type="InterPro" id="IPR034505">
    <property type="entry name" value="Coproporphyrinogen-III_oxidase"/>
</dbReference>